<proteinExistence type="predicted"/>
<evidence type="ECO:0000313" key="3">
    <source>
        <dbReference type="Proteomes" id="UP001168990"/>
    </source>
</evidence>
<dbReference type="EMBL" id="JAQQBS010000002">
    <property type="protein sequence ID" value="KAK0172944.1"/>
    <property type="molecule type" value="Genomic_DNA"/>
</dbReference>
<protein>
    <submittedName>
        <fullName evidence="2">Uncharacterized protein</fullName>
    </submittedName>
</protein>
<name>A0AA39KTA2_9HYME</name>
<dbReference type="Proteomes" id="UP001168990">
    <property type="component" value="Unassembled WGS sequence"/>
</dbReference>
<comment type="caution">
    <text evidence="2">The sequence shown here is derived from an EMBL/GenBank/DDBJ whole genome shotgun (WGS) entry which is preliminary data.</text>
</comment>
<feature type="compositionally biased region" description="Polar residues" evidence="1">
    <location>
        <begin position="1"/>
        <end position="13"/>
    </location>
</feature>
<evidence type="ECO:0000256" key="1">
    <source>
        <dbReference type="SAM" id="MobiDB-lite"/>
    </source>
</evidence>
<gene>
    <name evidence="2" type="ORF">PV328_006204</name>
</gene>
<accession>A0AA39KTA2</accession>
<keyword evidence="3" id="KW-1185">Reference proteome</keyword>
<reference evidence="2" key="2">
    <citation type="submission" date="2023-03" db="EMBL/GenBank/DDBJ databases">
        <authorList>
            <person name="Inwood S.N."/>
            <person name="Skelly J.G."/>
            <person name="Guhlin J."/>
            <person name="Harrop T.W.R."/>
            <person name="Goldson S.G."/>
            <person name="Dearden P.K."/>
        </authorList>
    </citation>
    <scope>NUCLEOTIDE SEQUENCE</scope>
    <source>
        <strain evidence="2">Irish</strain>
        <tissue evidence="2">Whole body</tissue>
    </source>
</reference>
<organism evidence="2 3">
    <name type="scientific">Microctonus aethiopoides</name>
    <dbReference type="NCBI Taxonomy" id="144406"/>
    <lineage>
        <taxon>Eukaryota</taxon>
        <taxon>Metazoa</taxon>
        <taxon>Ecdysozoa</taxon>
        <taxon>Arthropoda</taxon>
        <taxon>Hexapoda</taxon>
        <taxon>Insecta</taxon>
        <taxon>Pterygota</taxon>
        <taxon>Neoptera</taxon>
        <taxon>Endopterygota</taxon>
        <taxon>Hymenoptera</taxon>
        <taxon>Apocrita</taxon>
        <taxon>Ichneumonoidea</taxon>
        <taxon>Braconidae</taxon>
        <taxon>Euphorinae</taxon>
        <taxon>Microctonus</taxon>
    </lineage>
</organism>
<feature type="region of interest" description="Disordered" evidence="1">
    <location>
        <begin position="1"/>
        <end position="29"/>
    </location>
</feature>
<reference evidence="2" key="1">
    <citation type="journal article" date="2023" name="bioRxiv">
        <title>Scaffold-level genome assemblies of two parasitoid biocontrol wasps reveal the parthenogenesis mechanism and an associated novel virus.</title>
        <authorList>
            <person name="Inwood S."/>
            <person name="Skelly J."/>
            <person name="Guhlin J."/>
            <person name="Harrop T."/>
            <person name="Goldson S."/>
            <person name="Dearden P."/>
        </authorList>
    </citation>
    <scope>NUCLEOTIDE SEQUENCE</scope>
    <source>
        <strain evidence="2">Irish</strain>
        <tissue evidence="2">Whole body</tissue>
    </source>
</reference>
<evidence type="ECO:0000313" key="2">
    <source>
        <dbReference type="EMBL" id="KAK0172944.1"/>
    </source>
</evidence>
<sequence length="136" mass="15344">MSNNLKSPNGKTQSNEDSKSGQTHDNQMLGQRRRLVKNLLNLEAIQLTMDELDLAANPTVCYSSEYIENFCNSTLSSSVENDEIYKKYPLYGGPMQTIYNQLMMEGAIKSRSAITNINTPFRRNSIISLLSEDNLN</sequence>
<dbReference type="AlphaFoldDB" id="A0AA39KTA2"/>
<feature type="compositionally biased region" description="Polar residues" evidence="1">
    <location>
        <begin position="20"/>
        <end position="29"/>
    </location>
</feature>